<evidence type="ECO:0000313" key="8">
    <source>
        <dbReference type="Proteomes" id="UP000588647"/>
    </source>
</evidence>
<dbReference type="Gene3D" id="3.40.190.10">
    <property type="entry name" value="Periplasmic binding protein-like II"/>
    <property type="match status" value="2"/>
</dbReference>
<dbReference type="InterPro" id="IPR036388">
    <property type="entry name" value="WH-like_DNA-bd_sf"/>
</dbReference>
<feature type="domain" description="HTH lysR-type" evidence="6">
    <location>
        <begin position="7"/>
        <end position="65"/>
    </location>
</feature>
<name>A0A7W6MNV3_9HYPH</name>
<dbReference type="Pfam" id="PF00126">
    <property type="entry name" value="HTH_1"/>
    <property type="match status" value="1"/>
</dbReference>
<sequence length="308" mass="32813">MVKLRGIDLNLLVILDALLDEAHVGRAAGRLGLSQPATSNALARARALFGDPLLVRAPPAGLRRTRRADAIRAPLRAALAELATIVSDGPPDLTELRGAVRLVASDVPAAALGAALAAELAKRAPGIDLIFHPWHVGDEVERLERGEVDIVVTVASASGASLRTEALGTYPYAIIMRHDHPAAAPHTLDIDRWLAFPHVVVSGRGDRRGSVDAALARIGRDRRVATVVPTFLQALELLHETDLLAAFPTGVLATNVATRLTSRPPPIVLEPVSLNLVRHHRTDLDPAVTLVAELVHDLAPRLHGREAS</sequence>
<comment type="caution">
    <text evidence="7">The sequence shown here is derived from an EMBL/GenBank/DDBJ whole genome shotgun (WGS) entry which is preliminary data.</text>
</comment>
<evidence type="ECO:0000256" key="5">
    <source>
        <dbReference type="ARBA" id="ARBA00023163"/>
    </source>
</evidence>
<dbReference type="GO" id="GO:0003700">
    <property type="term" value="F:DNA-binding transcription factor activity"/>
    <property type="evidence" value="ECO:0007669"/>
    <property type="project" value="InterPro"/>
</dbReference>
<protein>
    <submittedName>
        <fullName evidence="7">DNA-binding transcriptional LysR family regulator</fullName>
    </submittedName>
</protein>
<evidence type="ECO:0000256" key="1">
    <source>
        <dbReference type="ARBA" id="ARBA00009437"/>
    </source>
</evidence>
<dbReference type="InterPro" id="IPR005119">
    <property type="entry name" value="LysR_subst-bd"/>
</dbReference>
<proteinExistence type="inferred from homology"/>
<evidence type="ECO:0000256" key="4">
    <source>
        <dbReference type="ARBA" id="ARBA00023125"/>
    </source>
</evidence>
<keyword evidence="4 7" id="KW-0238">DNA-binding</keyword>
<dbReference type="InterPro" id="IPR050389">
    <property type="entry name" value="LysR-type_TF"/>
</dbReference>
<organism evidence="7 8">
    <name type="scientific">Aurantimonas endophytica</name>
    <dbReference type="NCBI Taxonomy" id="1522175"/>
    <lineage>
        <taxon>Bacteria</taxon>
        <taxon>Pseudomonadati</taxon>
        <taxon>Pseudomonadota</taxon>
        <taxon>Alphaproteobacteria</taxon>
        <taxon>Hyphomicrobiales</taxon>
        <taxon>Aurantimonadaceae</taxon>
        <taxon>Aurantimonas</taxon>
    </lineage>
</organism>
<dbReference type="EMBL" id="JACIEM010000001">
    <property type="protein sequence ID" value="MBB4002222.1"/>
    <property type="molecule type" value="Genomic_DNA"/>
</dbReference>
<keyword evidence="3" id="KW-0805">Transcription regulation</keyword>
<dbReference type="Proteomes" id="UP000588647">
    <property type="component" value="Unassembled WGS sequence"/>
</dbReference>
<keyword evidence="2" id="KW-0536">Nodulation</keyword>
<evidence type="ECO:0000256" key="3">
    <source>
        <dbReference type="ARBA" id="ARBA00023015"/>
    </source>
</evidence>
<evidence type="ECO:0000259" key="6">
    <source>
        <dbReference type="PROSITE" id="PS50931"/>
    </source>
</evidence>
<dbReference type="CDD" id="cd08417">
    <property type="entry name" value="PBP2_Nitroaromatics_like"/>
    <property type="match status" value="1"/>
</dbReference>
<evidence type="ECO:0000313" key="7">
    <source>
        <dbReference type="EMBL" id="MBB4002222.1"/>
    </source>
</evidence>
<dbReference type="AlphaFoldDB" id="A0A7W6MNV3"/>
<dbReference type="GO" id="GO:0003677">
    <property type="term" value="F:DNA binding"/>
    <property type="evidence" value="ECO:0007669"/>
    <property type="project" value="UniProtKB-KW"/>
</dbReference>
<comment type="similarity">
    <text evidence="1">Belongs to the LysR transcriptional regulatory family.</text>
</comment>
<dbReference type="SUPFAM" id="SSF46785">
    <property type="entry name" value="Winged helix' DNA-binding domain"/>
    <property type="match status" value="1"/>
</dbReference>
<accession>A0A7W6MNV3</accession>
<evidence type="ECO:0000256" key="2">
    <source>
        <dbReference type="ARBA" id="ARBA00022458"/>
    </source>
</evidence>
<dbReference type="Pfam" id="PF03466">
    <property type="entry name" value="LysR_substrate"/>
    <property type="match status" value="1"/>
</dbReference>
<dbReference type="InterPro" id="IPR036390">
    <property type="entry name" value="WH_DNA-bd_sf"/>
</dbReference>
<keyword evidence="8" id="KW-1185">Reference proteome</keyword>
<dbReference type="RefSeq" id="WP_183206698.1">
    <property type="nucleotide sequence ID" value="NZ_JAAAMM010000001.1"/>
</dbReference>
<dbReference type="InterPro" id="IPR000847">
    <property type="entry name" value="LysR_HTH_N"/>
</dbReference>
<dbReference type="PANTHER" id="PTHR30118">
    <property type="entry name" value="HTH-TYPE TRANSCRIPTIONAL REGULATOR LEUO-RELATED"/>
    <property type="match status" value="1"/>
</dbReference>
<reference evidence="7 8" key="1">
    <citation type="submission" date="2020-08" db="EMBL/GenBank/DDBJ databases">
        <title>Genomic Encyclopedia of Type Strains, Phase IV (KMG-IV): sequencing the most valuable type-strain genomes for metagenomic binning, comparative biology and taxonomic classification.</title>
        <authorList>
            <person name="Goeker M."/>
        </authorList>
    </citation>
    <scope>NUCLEOTIDE SEQUENCE [LARGE SCALE GENOMIC DNA]</scope>
    <source>
        <strain evidence="7 8">DSM 103570</strain>
    </source>
</reference>
<gene>
    <name evidence="7" type="ORF">GGR03_001269</name>
</gene>
<dbReference type="PROSITE" id="PS50931">
    <property type="entry name" value="HTH_LYSR"/>
    <property type="match status" value="1"/>
</dbReference>
<keyword evidence="5" id="KW-0804">Transcription</keyword>
<dbReference type="SUPFAM" id="SSF53850">
    <property type="entry name" value="Periplasmic binding protein-like II"/>
    <property type="match status" value="1"/>
</dbReference>
<dbReference type="PANTHER" id="PTHR30118:SF15">
    <property type="entry name" value="TRANSCRIPTIONAL REGULATORY PROTEIN"/>
    <property type="match status" value="1"/>
</dbReference>
<dbReference type="InterPro" id="IPR037402">
    <property type="entry name" value="YidZ_PBP2"/>
</dbReference>
<dbReference type="Gene3D" id="1.10.10.10">
    <property type="entry name" value="Winged helix-like DNA-binding domain superfamily/Winged helix DNA-binding domain"/>
    <property type="match status" value="1"/>
</dbReference>